<dbReference type="EMBL" id="CP000850">
    <property type="protein sequence ID" value="ABV97538.1"/>
    <property type="molecule type" value="Genomic_DNA"/>
</dbReference>
<sequence length="143" mass="15855">MERSVGVDSSQVAIEAQRAAFVVSSELMSVAQITSIMGYQADFSLAKGAIRQGARARIPARRSSWEIRETADSITEAIENLLRRLRPVRDELRELRNLGCSARFSIVQQVVPDSDLGFAIDVEDVRLLADVGALIDVDQYIEF</sequence>
<proteinExistence type="predicted"/>
<name>A8LVS0_SALAI</name>
<organism evidence="1">
    <name type="scientific">Salinispora arenicola (strain CNS-205)</name>
    <dbReference type="NCBI Taxonomy" id="391037"/>
    <lineage>
        <taxon>Bacteria</taxon>
        <taxon>Bacillati</taxon>
        <taxon>Actinomycetota</taxon>
        <taxon>Actinomycetes</taxon>
        <taxon>Micromonosporales</taxon>
        <taxon>Micromonosporaceae</taxon>
        <taxon>Salinispora</taxon>
    </lineage>
</organism>
<evidence type="ECO:0008006" key="2">
    <source>
        <dbReference type="Google" id="ProtNLM"/>
    </source>
</evidence>
<dbReference type="AlphaFoldDB" id="A8LVS0"/>
<evidence type="ECO:0000313" key="1">
    <source>
        <dbReference type="EMBL" id="ABV97538.1"/>
    </source>
</evidence>
<protein>
    <recommendedName>
        <fullName evidence="2">DUF4279 domain-containing protein</fullName>
    </recommendedName>
</protein>
<gene>
    <name evidence="1" type="ordered locus">Sare_1648</name>
</gene>
<dbReference type="Pfam" id="PF14106">
    <property type="entry name" value="DUF4279"/>
    <property type="match status" value="1"/>
</dbReference>
<reference evidence="1" key="1">
    <citation type="submission" date="2007-10" db="EMBL/GenBank/DDBJ databases">
        <title>Complete sequence of Salinispora arenicola CNS-205.</title>
        <authorList>
            <consortium name="US DOE Joint Genome Institute"/>
            <person name="Copeland A."/>
            <person name="Lucas S."/>
            <person name="Lapidus A."/>
            <person name="Barry K."/>
            <person name="Glavina del Rio T."/>
            <person name="Dalin E."/>
            <person name="Tice H."/>
            <person name="Pitluck S."/>
            <person name="Foster B."/>
            <person name="Schmutz J."/>
            <person name="Larimer F."/>
            <person name="Land M."/>
            <person name="Hauser L."/>
            <person name="Kyrpides N."/>
            <person name="Ivanova N."/>
            <person name="Jensen P.R."/>
            <person name="Moore B.S."/>
            <person name="Penn K."/>
            <person name="Jenkins C."/>
            <person name="Udwary D."/>
            <person name="Xiang L."/>
            <person name="Gontang E."/>
            <person name="Richardson P."/>
        </authorList>
    </citation>
    <scope>NUCLEOTIDE SEQUENCE [LARGE SCALE GENOMIC DNA]</scope>
    <source>
        <strain evidence="1">CNS-205</strain>
    </source>
</reference>
<dbReference type="HOGENOM" id="CLU_1804812_0_0_11"/>
<accession>A8LVS0</accession>
<dbReference type="InterPro" id="IPR025459">
    <property type="entry name" value="DUF4279"/>
</dbReference>
<dbReference type="KEGG" id="saq:Sare_1648"/>